<evidence type="ECO:0000259" key="3">
    <source>
        <dbReference type="Pfam" id="PF01569"/>
    </source>
</evidence>
<reference evidence="4" key="1">
    <citation type="submission" date="2022-10" db="EMBL/GenBank/DDBJ databases">
        <title>The complete genomes of actinobacterial strains from the NBC collection.</title>
        <authorList>
            <person name="Joergensen T.S."/>
            <person name="Alvarez Arevalo M."/>
            <person name="Sterndorff E.B."/>
            <person name="Faurdal D."/>
            <person name="Vuksanovic O."/>
            <person name="Mourched A.-S."/>
            <person name="Charusanti P."/>
            <person name="Shaw S."/>
            <person name="Blin K."/>
            <person name="Weber T."/>
        </authorList>
    </citation>
    <scope>NUCLEOTIDE SEQUENCE</scope>
    <source>
        <strain evidence="4">NBC_01432</strain>
    </source>
</reference>
<evidence type="ECO:0000256" key="1">
    <source>
        <dbReference type="SAM" id="MobiDB-lite"/>
    </source>
</evidence>
<keyword evidence="2" id="KW-0472">Membrane</keyword>
<feature type="transmembrane region" description="Helical" evidence="2">
    <location>
        <begin position="256"/>
        <end position="274"/>
    </location>
</feature>
<feature type="transmembrane region" description="Helical" evidence="2">
    <location>
        <begin position="135"/>
        <end position="158"/>
    </location>
</feature>
<keyword evidence="2" id="KW-0812">Transmembrane</keyword>
<evidence type="ECO:0000256" key="2">
    <source>
        <dbReference type="SAM" id="Phobius"/>
    </source>
</evidence>
<feature type="transmembrane region" description="Helical" evidence="2">
    <location>
        <begin position="93"/>
        <end position="113"/>
    </location>
</feature>
<sequence>MNETPRSQETAGEPMAGRPQPRSGRVFGRTGASSSGIPHRSDGRPPQTPRGARQPGPGGRLGTTPPVPGRPTFLSGRFGSDGPFGHFTPRGTFTLCAVLFALVTWQVVAGGPLRDADERLGRTAYRRGPIGLTEFLADLGGIAIALPVLAVAVGYAAWQGRRARALAVVLAMAAVPVLVMPLKLWIDRPGPLTAESGYYPSGHTATAMVAYCGAALLLAPRTGRAGRGWAMPVAVVLSVATGIGLVLRGYHWPLDVLGSWLLCGMLLALLVAALRRIDNRGAAGSGTDAP</sequence>
<dbReference type="Proteomes" id="UP001432209">
    <property type="component" value="Chromosome"/>
</dbReference>
<accession>A0ABZ2A281</accession>
<dbReference type="Pfam" id="PF01569">
    <property type="entry name" value="PAP2"/>
    <property type="match status" value="1"/>
</dbReference>
<proteinExistence type="predicted"/>
<feature type="transmembrane region" description="Helical" evidence="2">
    <location>
        <begin position="165"/>
        <end position="186"/>
    </location>
</feature>
<gene>
    <name evidence="4" type="ORF">OG442_11180</name>
</gene>
<dbReference type="CDD" id="cd03392">
    <property type="entry name" value="PAP2_like_2"/>
    <property type="match status" value="1"/>
</dbReference>
<dbReference type="EMBL" id="CP109495">
    <property type="protein sequence ID" value="WUX52044.1"/>
    <property type="molecule type" value="Genomic_DNA"/>
</dbReference>
<name>A0ABZ2A281_STRNV</name>
<feature type="transmembrane region" description="Helical" evidence="2">
    <location>
        <begin position="230"/>
        <end position="250"/>
    </location>
</feature>
<protein>
    <submittedName>
        <fullName evidence="4">Phosphatase PAP2 family protein</fullName>
    </submittedName>
</protein>
<dbReference type="InterPro" id="IPR036938">
    <property type="entry name" value="PAP2/HPO_sf"/>
</dbReference>
<dbReference type="Gene3D" id="1.20.144.10">
    <property type="entry name" value="Phosphatidic acid phosphatase type 2/haloperoxidase"/>
    <property type="match status" value="1"/>
</dbReference>
<keyword evidence="2" id="KW-1133">Transmembrane helix</keyword>
<evidence type="ECO:0000313" key="4">
    <source>
        <dbReference type="EMBL" id="WUX52044.1"/>
    </source>
</evidence>
<dbReference type="SUPFAM" id="SSF48317">
    <property type="entry name" value="Acid phosphatase/Vanadium-dependent haloperoxidase"/>
    <property type="match status" value="1"/>
</dbReference>
<feature type="compositionally biased region" description="Polar residues" evidence="1">
    <location>
        <begin position="1"/>
        <end position="10"/>
    </location>
</feature>
<evidence type="ECO:0000313" key="5">
    <source>
        <dbReference type="Proteomes" id="UP001432209"/>
    </source>
</evidence>
<feature type="transmembrane region" description="Helical" evidence="2">
    <location>
        <begin position="198"/>
        <end position="218"/>
    </location>
</feature>
<feature type="region of interest" description="Disordered" evidence="1">
    <location>
        <begin position="1"/>
        <end position="75"/>
    </location>
</feature>
<keyword evidence="5" id="KW-1185">Reference proteome</keyword>
<dbReference type="InterPro" id="IPR000326">
    <property type="entry name" value="PAP2/HPO"/>
</dbReference>
<organism evidence="4 5">
    <name type="scientific">Streptomyces niveus</name>
    <name type="common">Streptomyces spheroides</name>
    <dbReference type="NCBI Taxonomy" id="193462"/>
    <lineage>
        <taxon>Bacteria</taxon>
        <taxon>Bacillati</taxon>
        <taxon>Actinomycetota</taxon>
        <taxon>Actinomycetes</taxon>
        <taxon>Kitasatosporales</taxon>
        <taxon>Streptomycetaceae</taxon>
        <taxon>Streptomyces</taxon>
    </lineage>
</organism>
<feature type="domain" description="Phosphatidic acid phosphatase type 2/haloperoxidase" evidence="3">
    <location>
        <begin position="169"/>
        <end position="273"/>
    </location>
</feature>